<sequence length="84" mass="9566">MMEFRVPICNTCGDDLGLGPNGEVFVACNEFNYPICHHCLDYEIKEGRNSCIRFSNMYIDDSNFVIFLIILVLILICPERRGSG</sequence>
<dbReference type="EMBL" id="BMAC01000469">
    <property type="protein sequence ID" value="GFP97035.1"/>
    <property type="molecule type" value="Genomic_DNA"/>
</dbReference>
<evidence type="ECO:0000313" key="3">
    <source>
        <dbReference type="EMBL" id="GFP97035.1"/>
    </source>
</evidence>
<keyword evidence="4" id="KW-1185">Reference proteome</keyword>
<dbReference type="SUPFAM" id="SSF57850">
    <property type="entry name" value="RING/U-box"/>
    <property type="match status" value="1"/>
</dbReference>
<keyword evidence="1" id="KW-0472">Membrane</keyword>
<evidence type="ECO:0000256" key="1">
    <source>
        <dbReference type="SAM" id="Phobius"/>
    </source>
</evidence>
<organism evidence="3 4">
    <name type="scientific">Phtheirospermum japonicum</name>
    <dbReference type="NCBI Taxonomy" id="374723"/>
    <lineage>
        <taxon>Eukaryota</taxon>
        <taxon>Viridiplantae</taxon>
        <taxon>Streptophyta</taxon>
        <taxon>Embryophyta</taxon>
        <taxon>Tracheophyta</taxon>
        <taxon>Spermatophyta</taxon>
        <taxon>Magnoliopsida</taxon>
        <taxon>eudicotyledons</taxon>
        <taxon>Gunneridae</taxon>
        <taxon>Pentapetalae</taxon>
        <taxon>asterids</taxon>
        <taxon>lamiids</taxon>
        <taxon>Lamiales</taxon>
        <taxon>Orobanchaceae</taxon>
        <taxon>Orobanchaceae incertae sedis</taxon>
        <taxon>Phtheirospermum</taxon>
    </lineage>
</organism>
<feature type="domain" description="Cellulose synthase RING-type zinc finger" evidence="2">
    <location>
        <begin position="5"/>
        <end position="58"/>
    </location>
</feature>
<dbReference type="OrthoDB" id="674948at2759"/>
<evidence type="ECO:0000313" key="4">
    <source>
        <dbReference type="Proteomes" id="UP000653305"/>
    </source>
</evidence>
<dbReference type="InterPro" id="IPR013083">
    <property type="entry name" value="Znf_RING/FYVE/PHD"/>
</dbReference>
<reference evidence="3" key="1">
    <citation type="submission" date="2020-07" db="EMBL/GenBank/DDBJ databases">
        <title>Ethylene signaling mediates host invasion by parasitic plants.</title>
        <authorList>
            <person name="Yoshida S."/>
        </authorList>
    </citation>
    <scope>NUCLEOTIDE SEQUENCE</scope>
    <source>
        <strain evidence="3">Okayama</strain>
    </source>
</reference>
<protein>
    <submittedName>
        <fullName evidence="3">Cellulose synthase a catalytic subunit 8 [UDP-forming]</fullName>
    </submittedName>
</protein>
<accession>A0A830CPS0</accession>
<keyword evidence="1" id="KW-0812">Transmembrane</keyword>
<dbReference type="Gene3D" id="3.30.40.10">
    <property type="entry name" value="Zinc/RING finger domain, C3HC4 (zinc finger)"/>
    <property type="match status" value="1"/>
</dbReference>
<dbReference type="Proteomes" id="UP000653305">
    <property type="component" value="Unassembled WGS sequence"/>
</dbReference>
<evidence type="ECO:0000259" key="2">
    <source>
        <dbReference type="Pfam" id="PF14569"/>
    </source>
</evidence>
<dbReference type="Pfam" id="PF14569">
    <property type="entry name" value="zf-UDP"/>
    <property type="match status" value="1"/>
</dbReference>
<dbReference type="InterPro" id="IPR027934">
    <property type="entry name" value="CES_Znf_RING"/>
</dbReference>
<comment type="caution">
    <text evidence="3">The sequence shown here is derived from an EMBL/GenBank/DDBJ whole genome shotgun (WGS) entry which is preliminary data.</text>
</comment>
<dbReference type="AlphaFoldDB" id="A0A830CPS0"/>
<gene>
    <name evidence="3" type="ORF">PHJA_001847600</name>
</gene>
<proteinExistence type="predicted"/>
<name>A0A830CPS0_9LAMI</name>
<keyword evidence="1" id="KW-1133">Transmembrane helix</keyword>
<feature type="transmembrane region" description="Helical" evidence="1">
    <location>
        <begin position="62"/>
        <end position="78"/>
    </location>
</feature>